<evidence type="ECO:0000256" key="2">
    <source>
        <dbReference type="ARBA" id="ARBA00023125"/>
    </source>
</evidence>
<gene>
    <name evidence="4" type="ORF">TUM4630_29130</name>
</gene>
<comment type="caution">
    <text evidence="4">The sequence shown here is derived from an EMBL/GenBank/DDBJ whole genome shotgun (WGS) entry which is preliminary data.</text>
</comment>
<evidence type="ECO:0000256" key="1">
    <source>
        <dbReference type="ARBA" id="ARBA00023015"/>
    </source>
</evidence>
<keyword evidence="5" id="KW-1185">Reference proteome</keyword>
<dbReference type="InterPro" id="IPR008920">
    <property type="entry name" value="TF_FadR/GntR_C"/>
</dbReference>
<organism evidence="4 5">
    <name type="scientific">Shewanella algidipiscicola</name>
    <dbReference type="NCBI Taxonomy" id="614070"/>
    <lineage>
        <taxon>Bacteria</taxon>
        <taxon>Pseudomonadati</taxon>
        <taxon>Pseudomonadota</taxon>
        <taxon>Gammaproteobacteria</taxon>
        <taxon>Alteromonadales</taxon>
        <taxon>Shewanellaceae</taxon>
        <taxon>Shewanella</taxon>
    </lineage>
</organism>
<dbReference type="Gene3D" id="1.20.120.530">
    <property type="entry name" value="GntR ligand-binding domain-like"/>
    <property type="match status" value="1"/>
</dbReference>
<reference evidence="4 5" key="1">
    <citation type="submission" date="2021-05" db="EMBL/GenBank/DDBJ databases">
        <title>Molecular characterization for Shewanella algae harboring chromosomal blaOXA-55-like strains isolated from clinical and environment sample.</title>
        <authorList>
            <person name="Ohama Y."/>
            <person name="Aoki K."/>
            <person name="Harada S."/>
            <person name="Moriya K."/>
            <person name="Ishii Y."/>
            <person name="Tateda K."/>
        </authorList>
    </citation>
    <scope>NUCLEOTIDE SEQUENCE [LARGE SCALE GENOMIC DNA]</scope>
    <source>
        <strain evidence="4 5">LMG 23746</strain>
    </source>
</reference>
<protein>
    <submittedName>
        <fullName evidence="4">Uncharacterized protein</fullName>
    </submittedName>
</protein>
<keyword evidence="2" id="KW-0238">DNA-binding</keyword>
<evidence type="ECO:0000313" key="4">
    <source>
        <dbReference type="EMBL" id="GIU49758.1"/>
    </source>
</evidence>
<name>A0ABQ4PNC8_9GAMM</name>
<dbReference type="Proteomes" id="UP000761574">
    <property type="component" value="Unassembled WGS sequence"/>
</dbReference>
<keyword evidence="1" id="KW-0805">Transcription regulation</keyword>
<sequence>MISAVGVSSIRSFIPVYIKPLIAPHMLDVVHGLNTNYDRYICSPLLLMGGIPKAAQAHRVLLKLCRQQNVEKFVSVLREHILDAADAIKHPVVQQVD</sequence>
<proteinExistence type="predicted"/>
<keyword evidence="3" id="KW-0804">Transcription</keyword>
<evidence type="ECO:0000313" key="5">
    <source>
        <dbReference type="Proteomes" id="UP000761574"/>
    </source>
</evidence>
<evidence type="ECO:0000256" key="3">
    <source>
        <dbReference type="ARBA" id="ARBA00023163"/>
    </source>
</evidence>
<dbReference type="EMBL" id="BPFB01000041">
    <property type="protein sequence ID" value="GIU49758.1"/>
    <property type="molecule type" value="Genomic_DNA"/>
</dbReference>
<accession>A0ABQ4PNC8</accession>